<dbReference type="PROSITE" id="PS50041">
    <property type="entry name" value="C_TYPE_LECTIN_2"/>
    <property type="match status" value="1"/>
</dbReference>
<evidence type="ECO:0000256" key="2">
    <source>
        <dbReference type="SAM" id="SignalP"/>
    </source>
</evidence>
<feature type="transmembrane region" description="Helical" evidence="1">
    <location>
        <begin position="29"/>
        <end position="48"/>
    </location>
</feature>
<comment type="caution">
    <text evidence="4">The sequence shown here is derived from an EMBL/GenBank/DDBJ whole genome shotgun (WGS) entry which is preliminary data.</text>
</comment>
<evidence type="ECO:0000256" key="1">
    <source>
        <dbReference type="SAM" id="Phobius"/>
    </source>
</evidence>
<keyword evidence="1" id="KW-0472">Membrane</keyword>
<protein>
    <recommendedName>
        <fullName evidence="3">C-type lectin domain-containing protein</fullName>
    </recommendedName>
</protein>
<proteinExistence type="predicted"/>
<dbReference type="InterPro" id="IPR001304">
    <property type="entry name" value="C-type_lectin-like"/>
</dbReference>
<dbReference type="EMBL" id="JBJQND010000001">
    <property type="protein sequence ID" value="KAL3891701.1"/>
    <property type="molecule type" value="Genomic_DNA"/>
</dbReference>
<dbReference type="CDD" id="cd00037">
    <property type="entry name" value="CLECT"/>
    <property type="match status" value="1"/>
</dbReference>
<gene>
    <name evidence="4" type="ORF">ACJMK2_003951</name>
</gene>
<keyword evidence="1" id="KW-1133">Transmembrane helix</keyword>
<feature type="chain" id="PRO_5044883054" description="C-type lectin domain-containing protein" evidence="2">
    <location>
        <begin position="20"/>
        <end position="184"/>
    </location>
</feature>
<dbReference type="Gene3D" id="3.10.100.10">
    <property type="entry name" value="Mannose-Binding Protein A, subunit A"/>
    <property type="match status" value="1"/>
</dbReference>
<accession>A0ABD3Y1B9</accession>
<reference evidence="4 5" key="1">
    <citation type="submission" date="2024-11" db="EMBL/GenBank/DDBJ databases">
        <title>Chromosome-level genome assembly of the freshwater bivalve Anodonta woodiana.</title>
        <authorList>
            <person name="Chen X."/>
        </authorList>
    </citation>
    <scope>NUCLEOTIDE SEQUENCE [LARGE SCALE GENOMIC DNA]</scope>
    <source>
        <strain evidence="4">MN2024</strain>
        <tissue evidence="4">Gills</tissue>
    </source>
</reference>
<sequence length="184" mass="19733">MNILQIGFAALTLLAFANGFMFTSGGGFGGISGILSVLLLLIFIGALGKKTNTCPGNYTPTPNDPTSCILFISDPTKNFNDAYTVCGNDGGHLLKLSTASFPIIQQLTRNNSGLCDFWVQTIETADGSWSDANNVTTPTTPGLFFFDDTNGDPEDCGIIDRAFNFFVRGTVCTESHCFICQKDI</sequence>
<dbReference type="Pfam" id="PF00059">
    <property type="entry name" value="Lectin_C"/>
    <property type="match status" value="1"/>
</dbReference>
<dbReference type="InterPro" id="IPR016187">
    <property type="entry name" value="CTDL_fold"/>
</dbReference>
<keyword evidence="1" id="KW-0812">Transmembrane</keyword>
<dbReference type="InterPro" id="IPR016186">
    <property type="entry name" value="C-type_lectin-like/link_sf"/>
</dbReference>
<dbReference type="Proteomes" id="UP001634394">
    <property type="component" value="Unassembled WGS sequence"/>
</dbReference>
<feature type="signal peptide" evidence="2">
    <location>
        <begin position="1"/>
        <end position="19"/>
    </location>
</feature>
<dbReference type="SUPFAM" id="SSF56436">
    <property type="entry name" value="C-type lectin-like"/>
    <property type="match status" value="1"/>
</dbReference>
<organism evidence="4 5">
    <name type="scientific">Sinanodonta woodiana</name>
    <name type="common">Chinese pond mussel</name>
    <name type="synonym">Anodonta woodiana</name>
    <dbReference type="NCBI Taxonomy" id="1069815"/>
    <lineage>
        <taxon>Eukaryota</taxon>
        <taxon>Metazoa</taxon>
        <taxon>Spiralia</taxon>
        <taxon>Lophotrochozoa</taxon>
        <taxon>Mollusca</taxon>
        <taxon>Bivalvia</taxon>
        <taxon>Autobranchia</taxon>
        <taxon>Heteroconchia</taxon>
        <taxon>Palaeoheterodonta</taxon>
        <taxon>Unionida</taxon>
        <taxon>Unionoidea</taxon>
        <taxon>Unionidae</taxon>
        <taxon>Unioninae</taxon>
        <taxon>Sinanodonta</taxon>
    </lineage>
</organism>
<keyword evidence="5" id="KW-1185">Reference proteome</keyword>
<evidence type="ECO:0000313" key="4">
    <source>
        <dbReference type="EMBL" id="KAL3891701.1"/>
    </source>
</evidence>
<dbReference type="AlphaFoldDB" id="A0ABD3Y1B9"/>
<evidence type="ECO:0000313" key="5">
    <source>
        <dbReference type="Proteomes" id="UP001634394"/>
    </source>
</evidence>
<name>A0ABD3Y1B9_SINWO</name>
<feature type="domain" description="C-type lectin" evidence="3">
    <location>
        <begin position="64"/>
        <end position="181"/>
    </location>
</feature>
<evidence type="ECO:0000259" key="3">
    <source>
        <dbReference type="PROSITE" id="PS50041"/>
    </source>
</evidence>
<keyword evidence="2" id="KW-0732">Signal</keyword>